<dbReference type="OrthoDB" id="9795543at2"/>
<evidence type="ECO:0000313" key="6">
    <source>
        <dbReference type="Proteomes" id="UP000050454"/>
    </source>
</evidence>
<dbReference type="PANTHER" id="PTHR22604:SF105">
    <property type="entry name" value="TRANS-1,2-DIHYDROBENZENE-1,2-DIOL DEHYDROGENASE"/>
    <property type="match status" value="1"/>
</dbReference>
<organism evidence="5 6">
    <name type="scientific">Jiulongibacter sediminis</name>
    <dbReference type="NCBI Taxonomy" id="1605367"/>
    <lineage>
        <taxon>Bacteria</taxon>
        <taxon>Pseudomonadati</taxon>
        <taxon>Bacteroidota</taxon>
        <taxon>Cytophagia</taxon>
        <taxon>Cytophagales</taxon>
        <taxon>Leadbetterellaceae</taxon>
        <taxon>Jiulongibacter</taxon>
    </lineage>
</organism>
<evidence type="ECO:0000259" key="3">
    <source>
        <dbReference type="Pfam" id="PF01408"/>
    </source>
</evidence>
<dbReference type="InterPro" id="IPR036291">
    <property type="entry name" value="NAD(P)-bd_dom_sf"/>
</dbReference>
<comment type="similarity">
    <text evidence="1">Belongs to the Gfo/Idh/MocA family.</text>
</comment>
<dbReference type="InterPro" id="IPR000683">
    <property type="entry name" value="Gfo/Idh/MocA-like_OxRdtase_N"/>
</dbReference>
<dbReference type="Gene3D" id="3.40.50.720">
    <property type="entry name" value="NAD(P)-binding Rossmann-like Domain"/>
    <property type="match status" value="1"/>
</dbReference>
<dbReference type="Pfam" id="PF01408">
    <property type="entry name" value="GFO_IDH_MocA"/>
    <property type="match status" value="1"/>
</dbReference>
<proteinExistence type="inferred from homology"/>
<evidence type="ECO:0000313" key="5">
    <source>
        <dbReference type="EMBL" id="KPM48317.1"/>
    </source>
</evidence>
<reference evidence="5 6" key="1">
    <citation type="submission" date="2015-07" db="EMBL/GenBank/DDBJ databases">
        <title>The draft genome sequence of Leadbetterella sp. JN14-9.</title>
        <authorList>
            <person name="Liu Y."/>
            <person name="Du J."/>
            <person name="Shao Z."/>
        </authorList>
    </citation>
    <scope>NUCLEOTIDE SEQUENCE [LARGE SCALE GENOMIC DNA]</scope>
    <source>
        <strain evidence="5 6">JN14-9</strain>
    </source>
</reference>
<feature type="domain" description="Gfo/Idh/MocA-like oxidoreductase N-terminal" evidence="3">
    <location>
        <begin position="5"/>
        <end position="121"/>
    </location>
</feature>
<dbReference type="SUPFAM" id="SSF51735">
    <property type="entry name" value="NAD(P)-binding Rossmann-fold domains"/>
    <property type="match status" value="1"/>
</dbReference>
<dbReference type="AlphaFoldDB" id="A0A0P7BU73"/>
<dbReference type="InterPro" id="IPR050984">
    <property type="entry name" value="Gfo/Idh/MocA_domain"/>
</dbReference>
<dbReference type="Proteomes" id="UP000050454">
    <property type="component" value="Unassembled WGS sequence"/>
</dbReference>
<gene>
    <name evidence="5" type="ORF">AFM12_06600</name>
</gene>
<dbReference type="SUPFAM" id="SSF55347">
    <property type="entry name" value="Glyceraldehyde-3-phosphate dehydrogenase-like, C-terminal domain"/>
    <property type="match status" value="1"/>
</dbReference>
<sequence>MNKTINWGIIGIGKIAEKFASDLATIEDAKLTAVASTSIDRATAFAQKHNAAHAYGSYEQLFEAPELDAVYIATPHSLHHECTMLCLKNKKAVLCEKPFAMNEAEVREMIEEAEKQDTFLMEALWTRFLPTTKKILELINEGAIGDVKTLHADFGFIPPYLPERRTLNPAFGGGAFLDIGIYPAFLSLLILGYPSQILAAATLGPTGVDETTTFVYKYDDLATASLNCTFGANTETDAIIYGSKGRIHIKKKFHESQEIELIPDEGEPQTFSFPRTTFGYDYEAREVNECLRAGKKQSDLWSLKDSLRLIHLLDMTRQKAGISYETDRSF</sequence>
<dbReference type="GO" id="GO:0000166">
    <property type="term" value="F:nucleotide binding"/>
    <property type="evidence" value="ECO:0007669"/>
    <property type="project" value="InterPro"/>
</dbReference>
<evidence type="ECO:0000256" key="2">
    <source>
        <dbReference type="ARBA" id="ARBA00023002"/>
    </source>
</evidence>
<dbReference type="Pfam" id="PF22725">
    <property type="entry name" value="GFO_IDH_MocA_C3"/>
    <property type="match status" value="1"/>
</dbReference>
<dbReference type="Gene3D" id="3.30.360.10">
    <property type="entry name" value="Dihydrodipicolinate Reductase, domain 2"/>
    <property type="match status" value="1"/>
</dbReference>
<dbReference type="GO" id="GO:0016491">
    <property type="term" value="F:oxidoreductase activity"/>
    <property type="evidence" value="ECO:0007669"/>
    <property type="project" value="UniProtKB-KW"/>
</dbReference>
<dbReference type="STRING" id="1605367.AFM12_06600"/>
<dbReference type="InterPro" id="IPR055170">
    <property type="entry name" value="GFO_IDH_MocA-like_dom"/>
</dbReference>
<dbReference type="RefSeq" id="WP_055145620.1">
    <property type="nucleotide sequence ID" value="NZ_JXSZ01000006.1"/>
</dbReference>
<evidence type="ECO:0000259" key="4">
    <source>
        <dbReference type="Pfam" id="PF22725"/>
    </source>
</evidence>
<evidence type="ECO:0000256" key="1">
    <source>
        <dbReference type="ARBA" id="ARBA00010928"/>
    </source>
</evidence>
<keyword evidence="6" id="KW-1185">Reference proteome</keyword>
<dbReference type="PANTHER" id="PTHR22604">
    <property type="entry name" value="OXIDOREDUCTASES"/>
    <property type="match status" value="1"/>
</dbReference>
<dbReference type="EMBL" id="LGTQ01000006">
    <property type="protein sequence ID" value="KPM48317.1"/>
    <property type="molecule type" value="Genomic_DNA"/>
</dbReference>
<accession>A0A0P7BU73</accession>
<keyword evidence="2" id="KW-0560">Oxidoreductase</keyword>
<comment type="caution">
    <text evidence="5">The sequence shown here is derived from an EMBL/GenBank/DDBJ whole genome shotgun (WGS) entry which is preliminary data.</text>
</comment>
<feature type="domain" description="GFO/IDH/MocA-like oxidoreductase" evidence="4">
    <location>
        <begin position="134"/>
        <end position="247"/>
    </location>
</feature>
<protein>
    <submittedName>
        <fullName evidence="5">Oxidoreductase</fullName>
    </submittedName>
</protein>
<name>A0A0P7BU73_9BACT</name>